<evidence type="ECO:0000313" key="1">
    <source>
        <dbReference type="EMBL" id="TFY81326.1"/>
    </source>
</evidence>
<name>A0A4Z0A2R9_9AGAM</name>
<proteinExistence type="predicted"/>
<dbReference type="EMBL" id="SFCI01000224">
    <property type="protein sequence ID" value="TFY81326.1"/>
    <property type="molecule type" value="Genomic_DNA"/>
</dbReference>
<reference evidence="1 2" key="1">
    <citation type="submission" date="2019-02" db="EMBL/GenBank/DDBJ databases">
        <title>Genome sequencing of the rare red list fungi Hericium alpestre (H. flagellum).</title>
        <authorList>
            <person name="Buettner E."/>
            <person name="Kellner H."/>
        </authorList>
    </citation>
    <scope>NUCLEOTIDE SEQUENCE [LARGE SCALE GENOMIC DNA]</scope>
    <source>
        <strain evidence="1 2">DSM 108284</strain>
    </source>
</reference>
<gene>
    <name evidence="1" type="ORF">EWM64_g2685</name>
</gene>
<accession>A0A4Z0A2R9</accession>
<dbReference type="Proteomes" id="UP000298061">
    <property type="component" value="Unassembled WGS sequence"/>
</dbReference>
<keyword evidence="2" id="KW-1185">Reference proteome</keyword>
<evidence type="ECO:0000313" key="2">
    <source>
        <dbReference type="Proteomes" id="UP000298061"/>
    </source>
</evidence>
<protein>
    <submittedName>
        <fullName evidence="1">Uncharacterized protein</fullName>
    </submittedName>
</protein>
<organism evidence="1 2">
    <name type="scientific">Hericium alpestre</name>
    <dbReference type="NCBI Taxonomy" id="135208"/>
    <lineage>
        <taxon>Eukaryota</taxon>
        <taxon>Fungi</taxon>
        <taxon>Dikarya</taxon>
        <taxon>Basidiomycota</taxon>
        <taxon>Agaricomycotina</taxon>
        <taxon>Agaricomycetes</taxon>
        <taxon>Russulales</taxon>
        <taxon>Hericiaceae</taxon>
        <taxon>Hericium</taxon>
    </lineage>
</organism>
<dbReference type="AlphaFoldDB" id="A0A4Z0A2R9"/>
<sequence length="51" mass="6037">MHKDNHTDEWLARNNTPALDQFLTREARLQDSAARHVRNMPDTFRSSENEL</sequence>
<comment type="caution">
    <text evidence="1">The sequence shown here is derived from an EMBL/GenBank/DDBJ whole genome shotgun (WGS) entry which is preliminary data.</text>
</comment>